<dbReference type="EMBL" id="JAIWYP010000014">
    <property type="protein sequence ID" value="KAH3709271.1"/>
    <property type="molecule type" value="Genomic_DNA"/>
</dbReference>
<feature type="region of interest" description="Disordered" evidence="1">
    <location>
        <begin position="64"/>
        <end position="110"/>
    </location>
</feature>
<dbReference type="AlphaFoldDB" id="A0A9D3Z1Q0"/>
<organism evidence="2 3">
    <name type="scientific">Dreissena polymorpha</name>
    <name type="common">Zebra mussel</name>
    <name type="synonym">Mytilus polymorpha</name>
    <dbReference type="NCBI Taxonomy" id="45954"/>
    <lineage>
        <taxon>Eukaryota</taxon>
        <taxon>Metazoa</taxon>
        <taxon>Spiralia</taxon>
        <taxon>Lophotrochozoa</taxon>
        <taxon>Mollusca</taxon>
        <taxon>Bivalvia</taxon>
        <taxon>Autobranchia</taxon>
        <taxon>Heteroconchia</taxon>
        <taxon>Euheterodonta</taxon>
        <taxon>Imparidentia</taxon>
        <taxon>Neoheterodontei</taxon>
        <taxon>Myida</taxon>
        <taxon>Dreissenoidea</taxon>
        <taxon>Dreissenidae</taxon>
        <taxon>Dreissena</taxon>
    </lineage>
</organism>
<evidence type="ECO:0000313" key="2">
    <source>
        <dbReference type="EMBL" id="KAH3709271.1"/>
    </source>
</evidence>
<feature type="compositionally biased region" description="Polar residues" evidence="1">
    <location>
        <begin position="76"/>
        <end position="85"/>
    </location>
</feature>
<dbReference type="Proteomes" id="UP000828390">
    <property type="component" value="Unassembled WGS sequence"/>
</dbReference>
<reference evidence="2" key="2">
    <citation type="submission" date="2020-11" db="EMBL/GenBank/DDBJ databases">
        <authorList>
            <person name="McCartney M.A."/>
            <person name="Auch B."/>
            <person name="Kono T."/>
            <person name="Mallez S."/>
            <person name="Becker A."/>
            <person name="Gohl D.M."/>
            <person name="Silverstein K.A.T."/>
            <person name="Koren S."/>
            <person name="Bechman K.B."/>
            <person name="Herman A."/>
            <person name="Abrahante J.E."/>
            <person name="Garbe J."/>
        </authorList>
    </citation>
    <scope>NUCLEOTIDE SEQUENCE</scope>
    <source>
        <strain evidence="2">Duluth1</strain>
        <tissue evidence="2">Whole animal</tissue>
    </source>
</reference>
<keyword evidence="3" id="KW-1185">Reference proteome</keyword>
<evidence type="ECO:0000313" key="3">
    <source>
        <dbReference type="Proteomes" id="UP000828390"/>
    </source>
</evidence>
<name>A0A9D3Z1Q0_DREPO</name>
<feature type="region of interest" description="Disordered" evidence="1">
    <location>
        <begin position="164"/>
        <end position="184"/>
    </location>
</feature>
<protein>
    <submittedName>
        <fullName evidence="2">Uncharacterized protein</fullName>
    </submittedName>
</protein>
<feature type="compositionally biased region" description="Basic and acidic residues" evidence="1">
    <location>
        <begin position="164"/>
        <end position="178"/>
    </location>
</feature>
<gene>
    <name evidence="2" type="ORF">DPMN_068733</name>
</gene>
<reference evidence="2" key="1">
    <citation type="journal article" date="2019" name="bioRxiv">
        <title>The Genome of the Zebra Mussel, Dreissena polymorpha: A Resource for Invasive Species Research.</title>
        <authorList>
            <person name="McCartney M.A."/>
            <person name="Auch B."/>
            <person name="Kono T."/>
            <person name="Mallez S."/>
            <person name="Zhang Y."/>
            <person name="Obille A."/>
            <person name="Becker A."/>
            <person name="Abrahante J.E."/>
            <person name="Garbe J."/>
            <person name="Badalamenti J.P."/>
            <person name="Herman A."/>
            <person name="Mangelson H."/>
            <person name="Liachko I."/>
            <person name="Sullivan S."/>
            <person name="Sone E.D."/>
            <person name="Koren S."/>
            <person name="Silverstein K.A.T."/>
            <person name="Beckman K.B."/>
            <person name="Gohl D.M."/>
        </authorList>
    </citation>
    <scope>NUCLEOTIDE SEQUENCE</scope>
    <source>
        <strain evidence="2">Duluth1</strain>
        <tissue evidence="2">Whole animal</tissue>
    </source>
</reference>
<evidence type="ECO:0000256" key="1">
    <source>
        <dbReference type="SAM" id="MobiDB-lite"/>
    </source>
</evidence>
<sequence>MKTAATLAGITNLRTKFNEYWTTHVTSRVLPCKTAPPPWWPYFSTDQNNFQTQPSYHKNTLLTSKTAPPTGGHTCRVSTRKTAPSNGGHIHEDLTQNKTHKVKTAPPPSGHFDEDWTINVTSKVLTSFFLKLGQVILFLFSSDPVFNSTKISLGKNLLTKQKVDDERRTTHDGRRTIGDLKSSP</sequence>
<proteinExistence type="predicted"/>
<comment type="caution">
    <text evidence="2">The sequence shown here is derived from an EMBL/GenBank/DDBJ whole genome shotgun (WGS) entry which is preliminary data.</text>
</comment>
<accession>A0A9D3Z1Q0</accession>